<dbReference type="HOGENOM" id="CLU_3175475_0_0_1"/>
<dbReference type="GeneID" id="20369747"/>
<dbReference type="EMBL" id="AFNW01000398">
    <property type="protein sequence ID" value="EKJ68684.1"/>
    <property type="molecule type" value="Genomic_DNA"/>
</dbReference>
<gene>
    <name evidence="1" type="ORF">FPSE_11130</name>
</gene>
<dbReference type="AlphaFoldDB" id="K3V6H0"/>
<sequence>MSRQTPLSAMDEVQLRLRILDPVSRPMYYEGSPNGSSYKRLRILSIY</sequence>
<organism evidence="1 2">
    <name type="scientific">Fusarium pseudograminearum (strain CS3096)</name>
    <name type="common">Wheat and barley crown-rot fungus</name>
    <dbReference type="NCBI Taxonomy" id="1028729"/>
    <lineage>
        <taxon>Eukaryota</taxon>
        <taxon>Fungi</taxon>
        <taxon>Dikarya</taxon>
        <taxon>Ascomycota</taxon>
        <taxon>Pezizomycotina</taxon>
        <taxon>Sordariomycetes</taxon>
        <taxon>Hypocreomycetidae</taxon>
        <taxon>Hypocreales</taxon>
        <taxon>Nectriaceae</taxon>
        <taxon>Fusarium</taxon>
    </lineage>
</organism>
<reference evidence="1 2" key="1">
    <citation type="journal article" date="2012" name="PLoS Pathog.">
        <title>Comparative pathogenomics reveals horizontally acquired novel virulence genes in fungi infecting cereal hosts.</title>
        <authorList>
            <person name="Gardiner D.M."/>
            <person name="McDonald M.C."/>
            <person name="Covarelli L."/>
            <person name="Solomon P.S."/>
            <person name="Rusu A.G."/>
            <person name="Marshall M."/>
            <person name="Kazan K."/>
            <person name="Chakraborty S."/>
            <person name="McDonald B.A."/>
            <person name="Manners J.M."/>
        </authorList>
    </citation>
    <scope>NUCLEOTIDE SEQUENCE [LARGE SCALE GENOMIC DNA]</scope>
    <source>
        <strain evidence="1 2">CS3096</strain>
    </source>
</reference>
<name>K3V6H0_FUSPC</name>
<evidence type="ECO:0000313" key="2">
    <source>
        <dbReference type="Proteomes" id="UP000007978"/>
    </source>
</evidence>
<dbReference type="KEGG" id="fpu:FPSE_11130"/>
<proteinExistence type="predicted"/>
<protein>
    <submittedName>
        <fullName evidence="1">Uncharacterized protein</fullName>
    </submittedName>
</protein>
<keyword evidence="2" id="KW-1185">Reference proteome</keyword>
<accession>K3V6H0</accession>
<evidence type="ECO:0000313" key="1">
    <source>
        <dbReference type="EMBL" id="EKJ68684.1"/>
    </source>
</evidence>
<dbReference type="RefSeq" id="XP_009262522.1">
    <property type="nucleotide sequence ID" value="XM_009264247.1"/>
</dbReference>
<comment type="caution">
    <text evidence="1">The sequence shown here is derived from an EMBL/GenBank/DDBJ whole genome shotgun (WGS) entry which is preliminary data.</text>
</comment>
<dbReference type="Proteomes" id="UP000007978">
    <property type="component" value="Chromosome 4"/>
</dbReference>